<proteinExistence type="predicted"/>
<dbReference type="RefSeq" id="XP_053582464.1">
    <property type="nucleotide sequence ID" value="XM_053733551.1"/>
</dbReference>
<organism evidence="2 3">
    <name type="scientific">Caenorhabditis remanei</name>
    <name type="common">Caenorhabditis vulgaris</name>
    <dbReference type="NCBI Taxonomy" id="31234"/>
    <lineage>
        <taxon>Eukaryota</taxon>
        <taxon>Metazoa</taxon>
        <taxon>Ecdysozoa</taxon>
        <taxon>Nematoda</taxon>
        <taxon>Chromadorea</taxon>
        <taxon>Rhabditida</taxon>
        <taxon>Rhabditina</taxon>
        <taxon>Rhabditomorpha</taxon>
        <taxon>Rhabditoidea</taxon>
        <taxon>Rhabditidae</taxon>
        <taxon>Peloderinae</taxon>
        <taxon>Caenorhabditis</taxon>
    </lineage>
</organism>
<dbReference type="CTD" id="9819852"/>
<dbReference type="Proteomes" id="UP000483820">
    <property type="component" value="Chromosome V"/>
</dbReference>
<reference evidence="2 3" key="1">
    <citation type="submission" date="2019-12" db="EMBL/GenBank/DDBJ databases">
        <title>Chromosome-level assembly of the Caenorhabditis remanei genome.</title>
        <authorList>
            <person name="Teterina A.A."/>
            <person name="Willis J.H."/>
            <person name="Phillips P.C."/>
        </authorList>
    </citation>
    <scope>NUCLEOTIDE SEQUENCE [LARGE SCALE GENOMIC DNA]</scope>
    <source>
        <strain evidence="2 3">PX506</strain>
        <tissue evidence="2">Whole organism</tissue>
    </source>
</reference>
<evidence type="ECO:0000313" key="2">
    <source>
        <dbReference type="EMBL" id="KAF1753831.1"/>
    </source>
</evidence>
<dbReference type="GeneID" id="9819852"/>
<accession>A0A6A5GGV3</accession>
<dbReference type="InterPro" id="IPR002900">
    <property type="entry name" value="DUF38/FTH_CAE_spp"/>
</dbReference>
<comment type="caution">
    <text evidence="2">The sequence shown here is derived from an EMBL/GenBank/DDBJ whole genome shotgun (WGS) entry which is preliminary data.</text>
</comment>
<name>A0A6A5GGV3_CAERE</name>
<gene>
    <name evidence="2" type="ORF">GCK72_020388</name>
</gene>
<evidence type="ECO:0000313" key="3">
    <source>
        <dbReference type="Proteomes" id="UP000483820"/>
    </source>
</evidence>
<sequence length="291" mass="33350">MEYKEVQKAEMRRMMHSDQWKEGKRFEFSGVLQFPVSIENLAHLDSFRVDMKTLTEENLVMIRDKLEEPSLEIKSEHLEEIDESIEAPNTDIWSGMGPAVCVEQDKCDDHRCCLCGFFVRGGDGNRKSHVIARHSVAKHLKCKECDYRDKSKVPMRNHTISVHGRDITPEDITDDNMKAELMEIMAKCFPNIRPNKIKNISNCAACKLCDSRLKMPLVNRYEEVAELIKVVSASINFKRCSFELLEMPDVETLKGVLNLQQTGSPDVFSIPNSNLVIEFLPSDDKIQITKI</sequence>
<dbReference type="Pfam" id="PF01827">
    <property type="entry name" value="FTH"/>
    <property type="match status" value="1"/>
</dbReference>
<protein>
    <recommendedName>
        <fullName evidence="1">DUF38 domain-containing protein</fullName>
    </recommendedName>
</protein>
<feature type="domain" description="DUF38" evidence="1">
    <location>
        <begin position="6"/>
        <end position="78"/>
    </location>
</feature>
<evidence type="ECO:0000259" key="1">
    <source>
        <dbReference type="Pfam" id="PF01827"/>
    </source>
</evidence>
<dbReference type="Gene3D" id="3.30.160.60">
    <property type="entry name" value="Classic Zinc Finger"/>
    <property type="match status" value="1"/>
</dbReference>
<dbReference type="KEGG" id="crq:GCK72_020388"/>
<dbReference type="EMBL" id="WUAV01000005">
    <property type="protein sequence ID" value="KAF1753831.1"/>
    <property type="molecule type" value="Genomic_DNA"/>
</dbReference>
<dbReference type="AlphaFoldDB" id="A0A6A5GGV3"/>